<reference evidence="1" key="1">
    <citation type="submission" date="2021-07" db="EMBL/GenBank/DDBJ databases">
        <title>Complete Genome Sequences of Mycobacterium farcinogenes Isolated from Clinical Specimens from Patients in Thailand.</title>
        <authorList>
            <person name="Sodsai P."/>
        </authorList>
    </citation>
    <scope>NUCLEOTIDE SEQUENCE</scope>
    <source>
        <strain evidence="1">BKK/CU-MFGFA-001</strain>
    </source>
</reference>
<keyword evidence="2" id="KW-1185">Reference proteome</keyword>
<accession>A0ACD1FMQ4</accession>
<name>A0ACD1FMQ4_MYCFR</name>
<organism evidence="1 2">
    <name type="scientific">Mycolicibacterium farcinogenes</name>
    <name type="common">Mycobacterium farcinogenes</name>
    <dbReference type="NCBI Taxonomy" id="1802"/>
    <lineage>
        <taxon>Bacteria</taxon>
        <taxon>Bacillati</taxon>
        <taxon>Actinomycetota</taxon>
        <taxon>Actinomycetes</taxon>
        <taxon>Mycobacteriales</taxon>
        <taxon>Mycobacteriaceae</taxon>
        <taxon>Mycolicibacterium</taxon>
    </lineage>
</organism>
<evidence type="ECO:0000313" key="2">
    <source>
        <dbReference type="Proteomes" id="UP000825598"/>
    </source>
</evidence>
<dbReference type="EMBL" id="CP081673">
    <property type="protein sequence ID" value="QZH68246.1"/>
    <property type="molecule type" value="Genomic_DNA"/>
</dbReference>
<evidence type="ECO:0000313" key="1">
    <source>
        <dbReference type="EMBL" id="QZH68246.1"/>
    </source>
</evidence>
<sequence length="193" mass="21397">MRYPLRHGGKSDHHNLHRVGVVTETDMPHVGARTATDETSESVGRHHTKDKGDLGVAKAHADLVAKGFYVLFPATEHAPFDLVAYAAGTFHRIQVKYRSAQAGAVRLNLRSTWADRHGTHSTPIDKDAIDVICIYCPDTDECYYIRPTDHGVSVNLRITPTKNGQQKRILAAASFRDLPDKHLPPIDETRTSA</sequence>
<proteinExistence type="predicted"/>
<dbReference type="Proteomes" id="UP000825598">
    <property type="component" value="Chromosome"/>
</dbReference>
<gene>
    <name evidence="1" type="ORF">K6L26_11805</name>
</gene>
<protein>
    <submittedName>
        <fullName evidence="1">Uncharacterized protein</fullName>
    </submittedName>
</protein>